<organism evidence="14 15">
    <name type="scientific">Candidatus Aquicultor secundus</name>
    <dbReference type="NCBI Taxonomy" id="1973895"/>
    <lineage>
        <taxon>Bacteria</taxon>
        <taxon>Bacillati</taxon>
        <taxon>Actinomycetota</taxon>
        <taxon>Candidatus Aquicultoria</taxon>
        <taxon>Candidatus Aquicultorales</taxon>
        <taxon>Candidatus Aquicultoraceae</taxon>
        <taxon>Candidatus Aquicultor</taxon>
    </lineage>
</organism>
<dbReference type="InterPro" id="IPR002646">
    <property type="entry name" value="PolA_pol_head_dom"/>
</dbReference>
<sequence length="878" mass="97981">MELIVSHANTDFDSFAAMVAAQKIYPDAKIVLGGAQNRNVRDFLALHDDVIETYDVKYIDKKTVSRLIVVDTKIGRRLGELQDLAYKPGVEVFIFDHHPPTSEDVPIARDFSEKVGATTTILVDIIRDKGIPITPFEATLFALGIHEDTGSLTFKTTTYDDADALAFLMANKANIDMIYRFLNPALSPEQHQLFDRLLHAASVIDIHGIPVILTKAVVTEYIEGGSVVVHKIADIENIEVIFAVLSQDDHVYIIGRSRTDLVDVGKILEEMGGGGHAQAASATLKDTDINTVEQRLIRELSDHIKKPPVARQIMSTPVRTVGADITIREANKLMIRYGYSGLPVVEDGKLVGLIGRREIDKAAHHGLSHAPVKGFMMHRIEPVSPDTPLPDIQRLLSDEDIGRVPVVEDDKVIGIISRTDVLKALGGIDYFNRSKTMQTAKPQYSRGEIAQKIKTLLPTDVQVFLREVGDLADEAGYSVYLVGGIVRDLLLNHRNLDVDIVVEGDAIEFAKLVAEKSGARIRAHHKFGTAVVIGPHEFRVDFASARAEFYERPAALPQVEPTSIRQDLARRDFSINAMAVSLNAKDYGKLLDFFNGQRDLKNGRIRILHNLSFIEDPTRIFRGVRFEQRLGFKLESGTEELLRKAVDMDPIGHLSDYRIRDELMLILAEDTPFKVLKRLSDLDALKILEPSIVVDNSLKSLFTGIDEAVRELDHHFAAGIQKRLIYLAALLRGLSGEGPDAWCERMKLRKADRARLTEMVLEVPQAVKELEAELRMKNSAIYKILHPLSPEALVFAYALALKQKAQKLIHYYLTSLKGVRLSVDGRTLRKMGFPPSPMYNIVLRELLAAKLDGKAETPEEELKFVAERFGHLTGELNN</sequence>
<dbReference type="PROSITE" id="PS51371">
    <property type="entry name" value="CBS"/>
    <property type="match status" value="2"/>
</dbReference>
<dbReference type="Gene3D" id="1.10.3090.10">
    <property type="entry name" value="cca-adding enzyme, domain 2"/>
    <property type="match status" value="1"/>
</dbReference>
<keyword evidence="6 14" id="KW-0548">Nucleotidyltransferase</keyword>
<evidence type="ECO:0000256" key="1">
    <source>
        <dbReference type="ARBA" id="ARBA00001946"/>
    </source>
</evidence>
<keyword evidence="4 12" id="KW-0808">Transferase</keyword>
<dbReference type="GO" id="GO:0000166">
    <property type="term" value="F:nucleotide binding"/>
    <property type="evidence" value="ECO:0007669"/>
    <property type="project" value="UniProtKB-KW"/>
</dbReference>
<evidence type="ECO:0000256" key="6">
    <source>
        <dbReference type="ARBA" id="ARBA00022695"/>
    </source>
</evidence>
<dbReference type="CDD" id="cd05398">
    <property type="entry name" value="NT_ClassII-CCAase"/>
    <property type="match status" value="1"/>
</dbReference>
<evidence type="ECO:0000313" key="14">
    <source>
        <dbReference type="EMBL" id="PIZ35408.1"/>
    </source>
</evidence>
<evidence type="ECO:0000256" key="7">
    <source>
        <dbReference type="ARBA" id="ARBA00022723"/>
    </source>
</evidence>
<feature type="domain" description="CBS" evidence="13">
    <location>
        <begin position="376"/>
        <end position="436"/>
    </location>
</feature>
<evidence type="ECO:0000256" key="10">
    <source>
        <dbReference type="ARBA" id="ARBA00022884"/>
    </source>
</evidence>
<dbReference type="InterPro" id="IPR046342">
    <property type="entry name" value="CBS_dom_sf"/>
</dbReference>
<dbReference type="SUPFAM" id="SSF81891">
    <property type="entry name" value="Poly A polymerase C-terminal region-like"/>
    <property type="match status" value="1"/>
</dbReference>
<dbReference type="GO" id="GO:0016779">
    <property type="term" value="F:nucleotidyltransferase activity"/>
    <property type="evidence" value="ECO:0007669"/>
    <property type="project" value="UniProtKB-KW"/>
</dbReference>
<dbReference type="InterPro" id="IPR052390">
    <property type="entry name" value="tRNA_nt/polyA_polymerase"/>
</dbReference>
<dbReference type="Gene3D" id="3.30.460.10">
    <property type="entry name" value="Beta Polymerase, domain 2"/>
    <property type="match status" value="1"/>
</dbReference>
<accession>A0A2M7T5E7</accession>
<dbReference type="InterPro" id="IPR038763">
    <property type="entry name" value="DHH_sf"/>
</dbReference>
<keyword evidence="3" id="KW-0820">tRNA-binding</keyword>
<keyword evidence="7" id="KW-0479">Metal-binding</keyword>
<dbReference type="Proteomes" id="UP000230956">
    <property type="component" value="Unassembled WGS sequence"/>
</dbReference>
<keyword evidence="10 12" id="KW-0694">RNA-binding</keyword>
<dbReference type="GO" id="GO:0046872">
    <property type="term" value="F:metal ion binding"/>
    <property type="evidence" value="ECO:0007669"/>
    <property type="project" value="UniProtKB-KW"/>
</dbReference>
<comment type="caution">
    <text evidence="14">The sequence shown here is derived from an EMBL/GenBank/DDBJ whole genome shotgun (WGS) entry which is preliminary data.</text>
</comment>
<dbReference type="InterPro" id="IPR043519">
    <property type="entry name" value="NT_sf"/>
</dbReference>
<dbReference type="InterPro" id="IPR000644">
    <property type="entry name" value="CBS_dom"/>
</dbReference>
<dbReference type="SUPFAM" id="SSF64182">
    <property type="entry name" value="DHH phosphoesterases"/>
    <property type="match status" value="1"/>
</dbReference>
<dbReference type="Pfam" id="PF00571">
    <property type="entry name" value="CBS"/>
    <property type="match status" value="2"/>
</dbReference>
<dbReference type="AlphaFoldDB" id="A0A2M7T5E7"/>
<dbReference type="CDD" id="cd04595">
    <property type="entry name" value="CBS_pair_DHH_polyA_Pol_assoc"/>
    <property type="match status" value="1"/>
</dbReference>
<dbReference type="GO" id="GO:0008033">
    <property type="term" value="P:tRNA processing"/>
    <property type="evidence" value="ECO:0007669"/>
    <property type="project" value="UniProtKB-KW"/>
</dbReference>
<keyword evidence="5" id="KW-0819">tRNA processing</keyword>
<keyword evidence="8" id="KW-0547">Nucleotide-binding</keyword>
<gene>
    <name evidence="14" type="ORF">COY37_10445</name>
</gene>
<keyword evidence="9" id="KW-0460">Magnesium</keyword>
<name>A0A2M7T5E7_9ACTN</name>
<dbReference type="GO" id="GO:0000049">
    <property type="term" value="F:tRNA binding"/>
    <property type="evidence" value="ECO:0007669"/>
    <property type="project" value="UniProtKB-KW"/>
</dbReference>
<comment type="cofactor">
    <cofactor evidence="1">
        <name>Mg(2+)</name>
        <dbReference type="ChEBI" id="CHEBI:18420"/>
    </cofactor>
</comment>
<dbReference type="PANTHER" id="PTHR47788:SF1">
    <property type="entry name" value="A-ADDING TRNA NUCLEOTIDYLTRANSFERASE"/>
    <property type="match status" value="1"/>
</dbReference>
<keyword evidence="11" id="KW-0129">CBS domain</keyword>
<dbReference type="PANTHER" id="PTHR47788">
    <property type="entry name" value="POLYA POLYMERASE"/>
    <property type="match status" value="1"/>
</dbReference>
<protein>
    <submittedName>
        <fullName evidence="14">Polynucleotide adenylyltransferase</fullName>
    </submittedName>
</protein>
<feature type="domain" description="CBS" evidence="13">
    <location>
        <begin position="314"/>
        <end position="372"/>
    </location>
</feature>
<dbReference type="Gene3D" id="3.10.580.10">
    <property type="entry name" value="CBS-domain"/>
    <property type="match status" value="1"/>
</dbReference>
<evidence type="ECO:0000256" key="9">
    <source>
        <dbReference type="ARBA" id="ARBA00022842"/>
    </source>
</evidence>
<dbReference type="Pfam" id="PF01368">
    <property type="entry name" value="DHH"/>
    <property type="match status" value="1"/>
</dbReference>
<evidence type="ECO:0000256" key="2">
    <source>
        <dbReference type="ARBA" id="ARBA00007265"/>
    </source>
</evidence>
<evidence type="ECO:0000256" key="3">
    <source>
        <dbReference type="ARBA" id="ARBA00022555"/>
    </source>
</evidence>
<dbReference type="InterPro" id="IPR003156">
    <property type="entry name" value="DHHA1_dom"/>
</dbReference>
<evidence type="ECO:0000256" key="11">
    <source>
        <dbReference type="PROSITE-ProRule" id="PRU00703"/>
    </source>
</evidence>
<dbReference type="SMART" id="SM00116">
    <property type="entry name" value="CBS"/>
    <property type="match status" value="2"/>
</dbReference>
<dbReference type="InterPro" id="IPR032828">
    <property type="entry name" value="PolyA_RNA-bd"/>
</dbReference>
<dbReference type="Gene3D" id="3.10.310.30">
    <property type="match status" value="1"/>
</dbReference>
<dbReference type="Pfam" id="PF02272">
    <property type="entry name" value="DHHA1"/>
    <property type="match status" value="1"/>
</dbReference>
<dbReference type="InterPro" id="IPR001667">
    <property type="entry name" value="DDH_dom"/>
</dbReference>
<dbReference type="SUPFAM" id="SSF54631">
    <property type="entry name" value="CBS-domain pair"/>
    <property type="match status" value="1"/>
</dbReference>
<dbReference type="SUPFAM" id="SSF81301">
    <property type="entry name" value="Nucleotidyltransferase"/>
    <property type="match status" value="1"/>
</dbReference>
<dbReference type="RefSeq" id="WP_286977488.1">
    <property type="nucleotide sequence ID" value="NZ_PFKS01000067.1"/>
</dbReference>
<evidence type="ECO:0000256" key="8">
    <source>
        <dbReference type="ARBA" id="ARBA00022741"/>
    </source>
</evidence>
<reference evidence="15" key="1">
    <citation type="submission" date="2017-09" db="EMBL/GenBank/DDBJ databases">
        <title>Depth-based differentiation of microbial function through sediment-hosted aquifers and enrichment of novel symbionts in the deep terrestrial subsurface.</title>
        <authorList>
            <person name="Probst A.J."/>
            <person name="Ladd B."/>
            <person name="Jarett J.K."/>
            <person name="Geller-Mcgrath D.E."/>
            <person name="Sieber C.M.K."/>
            <person name="Emerson J.B."/>
            <person name="Anantharaman K."/>
            <person name="Thomas B.C."/>
            <person name="Malmstrom R."/>
            <person name="Stieglmeier M."/>
            <person name="Klingl A."/>
            <person name="Woyke T."/>
            <person name="Ryan C.M."/>
            <person name="Banfield J.F."/>
        </authorList>
    </citation>
    <scope>NUCLEOTIDE SEQUENCE [LARGE SCALE GENOMIC DNA]</scope>
</reference>
<comment type="similarity">
    <text evidence="2 12">Belongs to the tRNA nucleotidyltransferase/poly(A) polymerase family.</text>
</comment>
<dbReference type="Pfam" id="PF12627">
    <property type="entry name" value="PolyA_pol_RNAbd"/>
    <property type="match status" value="1"/>
</dbReference>
<evidence type="ECO:0000259" key="13">
    <source>
        <dbReference type="PROSITE" id="PS51371"/>
    </source>
</evidence>
<evidence type="ECO:0000256" key="12">
    <source>
        <dbReference type="RuleBase" id="RU003953"/>
    </source>
</evidence>
<evidence type="ECO:0000256" key="4">
    <source>
        <dbReference type="ARBA" id="ARBA00022679"/>
    </source>
</evidence>
<evidence type="ECO:0000256" key="5">
    <source>
        <dbReference type="ARBA" id="ARBA00022694"/>
    </source>
</evidence>
<proteinExistence type="inferred from homology"/>
<dbReference type="Pfam" id="PF01743">
    <property type="entry name" value="PolyA_pol"/>
    <property type="match status" value="1"/>
</dbReference>
<dbReference type="EMBL" id="PFNG01000242">
    <property type="protein sequence ID" value="PIZ35408.1"/>
    <property type="molecule type" value="Genomic_DNA"/>
</dbReference>
<dbReference type="Gene3D" id="3.90.1640.10">
    <property type="entry name" value="inorganic pyrophosphatase (n-terminal core)"/>
    <property type="match status" value="1"/>
</dbReference>
<evidence type="ECO:0000313" key="15">
    <source>
        <dbReference type="Proteomes" id="UP000230956"/>
    </source>
</evidence>